<proteinExistence type="predicted"/>
<dbReference type="EMBL" id="GBRH01263737">
    <property type="protein sequence ID" value="JAD34158.1"/>
    <property type="molecule type" value="Transcribed_RNA"/>
</dbReference>
<dbReference type="AlphaFoldDB" id="A0A0A8Z928"/>
<accession>A0A0A8Z928</accession>
<feature type="region of interest" description="Disordered" evidence="1">
    <location>
        <begin position="1"/>
        <end position="28"/>
    </location>
</feature>
<feature type="compositionally biased region" description="Basic residues" evidence="1">
    <location>
        <begin position="1"/>
        <end position="11"/>
    </location>
</feature>
<organism evidence="2">
    <name type="scientific">Arundo donax</name>
    <name type="common">Giant reed</name>
    <name type="synonym">Donax arundinaceus</name>
    <dbReference type="NCBI Taxonomy" id="35708"/>
    <lineage>
        <taxon>Eukaryota</taxon>
        <taxon>Viridiplantae</taxon>
        <taxon>Streptophyta</taxon>
        <taxon>Embryophyta</taxon>
        <taxon>Tracheophyta</taxon>
        <taxon>Spermatophyta</taxon>
        <taxon>Magnoliopsida</taxon>
        <taxon>Liliopsida</taxon>
        <taxon>Poales</taxon>
        <taxon>Poaceae</taxon>
        <taxon>PACMAD clade</taxon>
        <taxon>Arundinoideae</taxon>
        <taxon>Arundineae</taxon>
        <taxon>Arundo</taxon>
    </lineage>
</organism>
<evidence type="ECO:0000313" key="2">
    <source>
        <dbReference type="EMBL" id="JAD34158.1"/>
    </source>
</evidence>
<protein>
    <submittedName>
        <fullName evidence="2">Uncharacterized protein</fullName>
    </submittedName>
</protein>
<reference evidence="2" key="1">
    <citation type="submission" date="2014-09" db="EMBL/GenBank/DDBJ databases">
        <authorList>
            <person name="Magalhaes I.L.F."/>
            <person name="Oliveira U."/>
            <person name="Santos F.R."/>
            <person name="Vidigal T.H.D.A."/>
            <person name="Brescovit A.D."/>
            <person name="Santos A.J."/>
        </authorList>
    </citation>
    <scope>NUCLEOTIDE SEQUENCE</scope>
    <source>
        <tissue evidence="2">Shoot tissue taken approximately 20 cm above the soil surface</tissue>
    </source>
</reference>
<evidence type="ECO:0000256" key="1">
    <source>
        <dbReference type="SAM" id="MobiDB-lite"/>
    </source>
</evidence>
<sequence length="28" mass="3443">MESARRKRRWSRCAQHLDSTRPRMTARV</sequence>
<name>A0A0A8Z928_ARUDO</name>
<reference evidence="2" key="2">
    <citation type="journal article" date="2015" name="Data Brief">
        <title>Shoot transcriptome of the giant reed, Arundo donax.</title>
        <authorList>
            <person name="Barrero R.A."/>
            <person name="Guerrero F.D."/>
            <person name="Moolhuijzen P."/>
            <person name="Goolsby J.A."/>
            <person name="Tidwell J."/>
            <person name="Bellgard S.E."/>
            <person name="Bellgard M.I."/>
        </authorList>
    </citation>
    <scope>NUCLEOTIDE SEQUENCE</scope>
    <source>
        <tissue evidence="2">Shoot tissue taken approximately 20 cm above the soil surface</tissue>
    </source>
</reference>